<dbReference type="AlphaFoldDB" id="A0A7V7RNU2"/>
<dbReference type="Proteomes" id="UP000441354">
    <property type="component" value="Unassembled WGS sequence"/>
</dbReference>
<protein>
    <recommendedName>
        <fullName evidence="3">Replication-relaxation</fullName>
    </recommendedName>
</protein>
<dbReference type="InterPro" id="IPR025855">
    <property type="entry name" value="Replic_Relax"/>
</dbReference>
<accession>A0A7V7RNU2</accession>
<reference evidence="1 2" key="1">
    <citation type="journal article" date="2014" name="Arch. Microbiol.">
        <title>Bacillus mesophilum sp. nov., strain IITR-54T, a novel 4-chlorobiphenyl dechlorinating bacterium.</title>
        <authorList>
            <person name="Manickam N."/>
            <person name="Singh N.K."/>
            <person name="Bajaj A."/>
            <person name="Kumar R.M."/>
            <person name="Kaur G."/>
            <person name="Kaur N."/>
            <person name="Bala M."/>
            <person name="Kumar A."/>
            <person name="Mayilraj S."/>
        </authorList>
    </citation>
    <scope>NUCLEOTIDE SEQUENCE [LARGE SCALE GENOMIC DNA]</scope>
    <source>
        <strain evidence="1 2">IITR-54</strain>
    </source>
</reference>
<evidence type="ECO:0000313" key="2">
    <source>
        <dbReference type="Proteomes" id="UP000441354"/>
    </source>
</evidence>
<name>A0A7V7RNU2_9BACI</name>
<sequence>MLLSTQARIESLLTTIDTLGMAKIKHLMQKHDLKSYRNACRIVKQLEPYVHVALHYKEKVLYLNKHGRELIGSNKEVKKNSLIEHTLLANEAYFYFNCPIDWKTEHVMEFVPVNPSGIVFNGMKLTGKKIVADAAFHRNGYLHLIEVDNTRSMIDNKKKIDTYADLWKEIRKQSVPILYIFTTNNERKKKFQSWLQEKNLHSQVMCFNEI</sequence>
<proteinExistence type="predicted"/>
<keyword evidence="2" id="KW-1185">Reference proteome</keyword>
<gene>
    <name evidence="1" type="ORF">F7732_09250</name>
</gene>
<comment type="caution">
    <text evidence="1">The sequence shown here is derived from an EMBL/GenBank/DDBJ whole genome shotgun (WGS) entry which is preliminary data.</text>
</comment>
<dbReference type="EMBL" id="WBOT01000002">
    <property type="protein sequence ID" value="KAB2334246.1"/>
    <property type="molecule type" value="Genomic_DNA"/>
</dbReference>
<organism evidence="1 2">
    <name type="scientific">Bacillus mesophilum</name>
    <dbReference type="NCBI Taxonomy" id="1071718"/>
    <lineage>
        <taxon>Bacteria</taxon>
        <taxon>Bacillati</taxon>
        <taxon>Bacillota</taxon>
        <taxon>Bacilli</taxon>
        <taxon>Bacillales</taxon>
        <taxon>Bacillaceae</taxon>
        <taxon>Bacillus</taxon>
    </lineage>
</organism>
<evidence type="ECO:0008006" key="3">
    <source>
        <dbReference type="Google" id="ProtNLM"/>
    </source>
</evidence>
<dbReference type="Pfam" id="PF13814">
    <property type="entry name" value="Replic_Relax"/>
    <property type="match status" value="1"/>
</dbReference>
<evidence type="ECO:0000313" key="1">
    <source>
        <dbReference type="EMBL" id="KAB2334246.1"/>
    </source>
</evidence>